<sequence length="156" mass="15911">MQRATGRQKGRKAHRRNERSAGGRAGRKFGMVSGVRAWRFDGFSSGRARGRGVCVCGCGLRGRVGRPRGCGGSCAGRGRGRWAGDAGATDRSALLPEAASKQAGGLRCVRGRCSADATPLASWGALGTARCSGGGAPGLFAALLMAGCGHCGICTW</sequence>
<keyword evidence="3" id="KW-1185">Reference proteome</keyword>
<accession>A0A6A6P0C3</accession>
<evidence type="ECO:0000313" key="3">
    <source>
        <dbReference type="Proteomes" id="UP000799766"/>
    </source>
</evidence>
<organism evidence="2 3">
    <name type="scientific">Lineolata rhizophorae</name>
    <dbReference type="NCBI Taxonomy" id="578093"/>
    <lineage>
        <taxon>Eukaryota</taxon>
        <taxon>Fungi</taxon>
        <taxon>Dikarya</taxon>
        <taxon>Ascomycota</taxon>
        <taxon>Pezizomycotina</taxon>
        <taxon>Dothideomycetes</taxon>
        <taxon>Dothideomycetes incertae sedis</taxon>
        <taxon>Lineolatales</taxon>
        <taxon>Lineolataceae</taxon>
        <taxon>Lineolata</taxon>
    </lineage>
</organism>
<reference evidence="2" key="1">
    <citation type="journal article" date="2020" name="Stud. Mycol.">
        <title>101 Dothideomycetes genomes: a test case for predicting lifestyles and emergence of pathogens.</title>
        <authorList>
            <person name="Haridas S."/>
            <person name="Albert R."/>
            <person name="Binder M."/>
            <person name="Bloem J."/>
            <person name="Labutti K."/>
            <person name="Salamov A."/>
            <person name="Andreopoulos B."/>
            <person name="Baker S."/>
            <person name="Barry K."/>
            <person name="Bills G."/>
            <person name="Bluhm B."/>
            <person name="Cannon C."/>
            <person name="Castanera R."/>
            <person name="Culley D."/>
            <person name="Daum C."/>
            <person name="Ezra D."/>
            <person name="Gonzalez J."/>
            <person name="Henrissat B."/>
            <person name="Kuo A."/>
            <person name="Liang C."/>
            <person name="Lipzen A."/>
            <person name="Lutzoni F."/>
            <person name="Magnuson J."/>
            <person name="Mondo S."/>
            <person name="Nolan M."/>
            <person name="Ohm R."/>
            <person name="Pangilinan J."/>
            <person name="Park H.-J."/>
            <person name="Ramirez L."/>
            <person name="Alfaro M."/>
            <person name="Sun H."/>
            <person name="Tritt A."/>
            <person name="Yoshinaga Y."/>
            <person name="Zwiers L.-H."/>
            <person name="Turgeon B."/>
            <person name="Goodwin S."/>
            <person name="Spatafora J."/>
            <person name="Crous P."/>
            <person name="Grigoriev I."/>
        </authorList>
    </citation>
    <scope>NUCLEOTIDE SEQUENCE</scope>
    <source>
        <strain evidence="2">ATCC 16933</strain>
    </source>
</reference>
<feature type="region of interest" description="Disordered" evidence="1">
    <location>
        <begin position="1"/>
        <end position="28"/>
    </location>
</feature>
<evidence type="ECO:0000313" key="2">
    <source>
        <dbReference type="EMBL" id="KAF2457258.1"/>
    </source>
</evidence>
<protein>
    <submittedName>
        <fullName evidence="2">Uncharacterized protein</fullName>
    </submittedName>
</protein>
<gene>
    <name evidence="2" type="ORF">BDY21DRAFT_345374</name>
</gene>
<dbReference type="AlphaFoldDB" id="A0A6A6P0C3"/>
<dbReference type="EMBL" id="MU001681">
    <property type="protein sequence ID" value="KAF2457258.1"/>
    <property type="molecule type" value="Genomic_DNA"/>
</dbReference>
<name>A0A6A6P0C3_9PEZI</name>
<evidence type="ECO:0000256" key="1">
    <source>
        <dbReference type="SAM" id="MobiDB-lite"/>
    </source>
</evidence>
<feature type="compositionally biased region" description="Basic residues" evidence="1">
    <location>
        <begin position="1"/>
        <end position="17"/>
    </location>
</feature>
<proteinExistence type="predicted"/>
<dbReference type="Proteomes" id="UP000799766">
    <property type="component" value="Unassembled WGS sequence"/>
</dbReference>